<dbReference type="KEGG" id="minf:MESINF_1324"/>
<gene>
    <name evidence="1" type="ORF">MESINF_1324</name>
</gene>
<evidence type="ECO:0000313" key="1">
    <source>
        <dbReference type="EMBL" id="SSC12768.1"/>
    </source>
</evidence>
<sequence>MKPYNPTGMPPVASSTEITGDLASRAELDLRLVVVAPITADFYRGESHDLEIELVGPTAFKGSFENVASGDLATATIASLKAGTYEIRTKWGDASRIWTIELNGGESTVRFMM</sequence>
<organism evidence="1 2">
    <name type="scientific">Mesotoga infera</name>
    <dbReference type="NCBI Taxonomy" id="1236046"/>
    <lineage>
        <taxon>Bacteria</taxon>
        <taxon>Thermotogati</taxon>
        <taxon>Thermotogota</taxon>
        <taxon>Thermotogae</taxon>
        <taxon>Kosmotogales</taxon>
        <taxon>Kosmotogaceae</taxon>
        <taxon>Mesotoga</taxon>
    </lineage>
</organism>
<name>A0A7Z7PNB4_9BACT</name>
<accession>A0A7Z7PNB4</accession>
<dbReference type="AlphaFoldDB" id="A0A7Z7PNB4"/>
<dbReference type="EMBL" id="LS974202">
    <property type="protein sequence ID" value="SSC12768.1"/>
    <property type="molecule type" value="Genomic_DNA"/>
</dbReference>
<dbReference type="Proteomes" id="UP000250796">
    <property type="component" value="Chromosome MESINF"/>
</dbReference>
<evidence type="ECO:0000313" key="2">
    <source>
        <dbReference type="Proteomes" id="UP000250796"/>
    </source>
</evidence>
<dbReference type="RefSeq" id="WP_169699008.1">
    <property type="nucleotide sequence ID" value="NZ_LS974202.1"/>
</dbReference>
<protein>
    <submittedName>
        <fullName evidence="1">Uncharacterized protein</fullName>
    </submittedName>
</protein>
<reference evidence="1 2" key="1">
    <citation type="submission" date="2017-01" db="EMBL/GenBank/DDBJ databases">
        <authorList>
            <person name="Erauso G."/>
        </authorList>
    </citation>
    <scope>NUCLEOTIDE SEQUENCE [LARGE SCALE GENOMIC DNA]</scope>
    <source>
        <strain evidence="1">MESINF1</strain>
    </source>
</reference>
<keyword evidence="2" id="KW-1185">Reference proteome</keyword>
<proteinExistence type="predicted"/>